<keyword evidence="2 8" id="KW-0732">Signal</keyword>
<reference evidence="10 11" key="1">
    <citation type="journal article" date="2019" name="Genome Biol. Evol.">
        <title>The Rhododendron genome and chromosomal organization provide insight into shared whole-genome duplications across the heath family (Ericaceae).</title>
        <authorList>
            <person name="Soza V.L."/>
            <person name="Lindsley D."/>
            <person name="Waalkes A."/>
            <person name="Ramage E."/>
            <person name="Patwardhan R.P."/>
            <person name="Burton J.N."/>
            <person name="Adey A."/>
            <person name="Kumar A."/>
            <person name="Qiu R."/>
            <person name="Shendure J."/>
            <person name="Hall B."/>
        </authorList>
    </citation>
    <scope>NUCLEOTIDE SEQUENCE [LARGE SCALE GENOMIC DNA]</scope>
    <source>
        <strain evidence="10">RSF 1966-606</strain>
    </source>
</reference>
<accession>A0A6A4LKX3</accession>
<dbReference type="PROSITE" id="PS00587">
    <property type="entry name" value="GLYCOSYL_HYDROL_F17"/>
    <property type="match status" value="1"/>
</dbReference>
<dbReference type="InterPro" id="IPR000490">
    <property type="entry name" value="Glyco_hydro_17"/>
</dbReference>
<feature type="domain" description="X8" evidence="9">
    <location>
        <begin position="326"/>
        <end position="400"/>
    </location>
</feature>
<keyword evidence="4" id="KW-1015">Disulfide bond</keyword>
<evidence type="ECO:0000256" key="2">
    <source>
        <dbReference type="ARBA" id="ARBA00022729"/>
    </source>
</evidence>
<dbReference type="InterPro" id="IPR017853">
    <property type="entry name" value="GH"/>
</dbReference>
<evidence type="ECO:0000256" key="6">
    <source>
        <dbReference type="RuleBase" id="RU004335"/>
    </source>
</evidence>
<evidence type="ECO:0000313" key="11">
    <source>
        <dbReference type="Proteomes" id="UP000428333"/>
    </source>
</evidence>
<evidence type="ECO:0000256" key="1">
    <source>
        <dbReference type="ARBA" id="ARBA00008773"/>
    </source>
</evidence>
<dbReference type="EMBL" id="QEFC01001768">
    <property type="protein sequence ID" value="KAE9455989.1"/>
    <property type="molecule type" value="Genomic_DNA"/>
</dbReference>
<comment type="similarity">
    <text evidence="1 6">Belongs to the glycosyl hydrolase 17 family.</text>
</comment>
<dbReference type="SUPFAM" id="SSF51445">
    <property type="entry name" value="(Trans)glycosidases"/>
    <property type="match status" value="1"/>
</dbReference>
<protein>
    <recommendedName>
        <fullName evidence="9">X8 domain-containing protein</fullName>
    </recommendedName>
</protein>
<name>A0A6A4LKX3_9ERIC</name>
<comment type="caution">
    <text evidence="10">The sequence shown here is derived from an EMBL/GenBank/DDBJ whole genome shotgun (WGS) entry which is preliminary data.</text>
</comment>
<dbReference type="Pfam" id="PF07983">
    <property type="entry name" value="X8"/>
    <property type="match status" value="1"/>
</dbReference>
<evidence type="ECO:0000256" key="8">
    <source>
        <dbReference type="SAM" id="SignalP"/>
    </source>
</evidence>
<dbReference type="GO" id="GO:0004553">
    <property type="term" value="F:hydrolase activity, hydrolyzing O-glycosyl compounds"/>
    <property type="evidence" value="ECO:0007669"/>
    <property type="project" value="InterPro"/>
</dbReference>
<dbReference type="InterPro" id="IPR012946">
    <property type="entry name" value="X8"/>
</dbReference>
<sequence length="436" mass="48009">MLKLWSWVSLILFCWVSGGEFWVEGLGVNWGSIATHKLPPKVVVQMLKDNGIQKVKLFDAEESVLKALAGSGIEVMVAISNDQLADMTHYDRAKKWVQRNITHYNFDGAVGNEPFLKAYNSSFLNITFPALQNVQNALKEAGVGDSIKVTVPMNADVYDSPEDNPVPSSGRFRRDITDQITQIVKFLDQHKAPFTVNIYPFLSLYYGEGQFPVNYAFFDGDATPLVDNGIQYANVFDANLDTLVSALNATGVANMTIFVGEVGWPTDGDQYANIEMASRFYNGLLPKLGKNKGTPLRPGYLEVYLFGLTDENAKSILPGDFERHWGIFSKLADSVEYACTNGDCTSLGPGSSCGGLDEKGSATYAFNMYYQMHDQDDSSCDFQGFAKVTTFNISQPNCNFTIQLVARPSSSAAAAMGRPFPLALAVWLVFFASLFL</sequence>
<feature type="chain" id="PRO_5025335711" description="X8 domain-containing protein" evidence="8">
    <location>
        <begin position="19"/>
        <end position="436"/>
    </location>
</feature>
<keyword evidence="3 7" id="KW-0378">Hydrolase</keyword>
<dbReference type="Gene3D" id="1.20.58.1040">
    <property type="match status" value="1"/>
</dbReference>
<dbReference type="OrthoDB" id="408788at2759"/>
<evidence type="ECO:0000313" key="10">
    <source>
        <dbReference type="EMBL" id="KAE9455989.1"/>
    </source>
</evidence>
<feature type="non-terminal residue" evidence="10">
    <location>
        <position position="1"/>
    </location>
</feature>
<evidence type="ECO:0000256" key="3">
    <source>
        <dbReference type="ARBA" id="ARBA00022801"/>
    </source>
</evidence>
<dbReference type="Pfam" id="PF00332">
    <property type="entry name" value="Glyco_hydro_17"/>
    <property type="match status" value="1"/>
</dbReference>
<dbReference type="PANTHER" id="PTHR32227">
    <property type="entry name" value="GLUCAN ENDO-1,3-BETA-GLUCOSIDASE BG1-RELATED-RELATED"/>
    <property type="match status" value="1"/>
</dbReference>
<evidence type="ECO:0000256" key="5">
    <source>
        <dbReference type="ARBA" id="ARBA00023295"/>
    </source>
</evidence>
<keyword evidence="5 7" id="KW-0326">Glycosidase</keyword>
<dbReference type="SMART" id="SM00768">
    <property type="entry name" value="X8"/>
    <property type="match status" value="1"/>
</dbReference>
<gene>
    <name evidence="10" type="ORF">C3L33_12098</name>
</gene>
<dbReference type="AlphaFoldDB" id="A0A6A4LKX3"/>
<keyword evidence="11" id="KW-1185">Reference proteome</keyword>
<organism evidence="10 11">
    <name type="scientific">Rhododendron williamsianum</name>
    <dbReference type="NCBI Taxonomy" id="262921"/>
    <lineage>
        <taxon>Eukaryota</taxon>
        <taxon>Viridiplantae</taxon>
        <taxon>Streptophyta</taxon>
        <taxon>Embryophyta</taxon>
        <taxon>Tracheophyta</taxon>
        <taxon>Spermatophyta</taxon>
        <taxon>Magnoliopsida</taxon>
        <taxon>eudicotyledons</taxon>
        <taxon>Gunneridae</taxon>
        <taxon>Pentapetalae</taxon>
        <taxon>asterids</taxon>
        <taxon>Ericales</taxon>
        <taxon>Ericaceae</taxon>
        <taxon>Ericoideae</taxon>
        <taxon>Rhodoreae</taxon>
        <taxon>Rhododendron</taxon>
    </lineage>
</organism>
<evidence type="ECO:0000256" key="4">
    <source>
        <dbReference type="ARBA" id="ARBA00023157"/>
    </source>
</evidence>
<dbReference type="FunFam" id="3.20.20.80:FF:000008">
    <property type="entry name" value="Glucan endo-1,3-beta-glucosidase 5"/>
    <property type="match status" value="1"/>
</dbReference>
<dbReference type="Proteomes" id="UP000428333">
    <property type="component" value="Linkage Group LG07"/>
</dbReference>
<proteinExistence type="inferred from homology"/>
<evidence type="ECO:0000256" key="7">
    <source>
        <dbReference type="RuleBase" id="RU004336"/>
    </source>
</evidence>
<evidence type="ECO:0000259" key="9">
    <source>
        <dbReference type="SMART" id="SM00768"/>
    </source>
</evidence>
<dbReference type="Gene3D" id="3.20.20.80">
    <property type="entry name" value="Glycosidases"/>
    <property type="match status" value="1"/>
</dbReference>
<feature type="signal peptide" evidence="8">
    <location>
        <begin position="1"/>
        <end position="18"/>
    </location>
</feature>
<dbReference type="GO" id="GO:0005975">
    <property type="term" value="P:carbohydrate metabolic process"/>
    <property type="evidence" value="ECO:0007669"/>
    <property type="project" value="InterPro"/>
</dbReference>
<dbReference type="InterPro" id="IPR044965">
    <property type="entry name" value="Glyco_hydro_17_plant"/>
</dbReference>